<organism evidence="3 4">
    <name type="scientific">Candidatus Ruania gallistercoris</name>
    <dbReference type="NCBI Taxonomy" id="2838746"/>
    <lineage>
        <taxon>Bacteria</taxon>
        <taxon>Bacillati</taxon>
        <taxon>Actinomycetota</taxon>
        <taxon>Actinomycetes</taxon>
        <taxon>Micrococcales</taxon>
        <taxon>Ruaniaceae</taxon>
        <taxon>Ruania</taxon>
    </lineage>
</organism>
<comment type="caution">
    <text evidence="3">The sequence shown here is derived from an EMBL/GenBank/DDBJ whole genome shotgun (WGS) entry which is preliminary data.</text>
</comment>
<name>A0A9D2EFD2_9MICO</name>
<protein>
    <submittedName>
        <fullName evidence="3">WYL domain-containing protein</fullName>
    </submittedName>
</protein>
<dbReference type="EMBL" id="DXBY01000220">
    <property type="protein sequence ID" value="HIZ36649.1"/>
    <property type="molecule type" value="Genomic_DNA"/>
</dbReference>
<dbReference type="PROSITE" id="PS52050">
    <property type="entry name" value="WYL"/>
    <property type="match status" value="1"/>
</dbReference>
<evidence type="ECO:0000259" key="1">
    <source>
        <dbReference type="Pfam" id="PF13280"/>
    </source>
</evidence>
<dbReference type="PANTHER" id="PTHR34580:SF3">
    <property type="entry name" value="PROTEIN PAFB"/>
    <property type="match status" value="1"/>
</dbReference>
<dbReference type="PANTHER" id="PTHR34580">
    <property type="match status" value="1"/>
</dbReference>
<feature type="domain" description="WCX" evidence="2">
    <location>
        <begin position="237"/>
        <end position="312"/>
    </location>
</feature>
<accession>A0A9D2EFD2</accession>
<sequence length="318" mass="34820">MAERVPAAERLLDLVIALTHTQHRMTKADIRASVNGYIDATSDEAFDRMFERDKDQLRALGLPIVTLTDSTHSDDVGYRIDTAEYELPPVQFTAAEIGVLSLAAQVWQDSSFSADSRRGLTKLRAVSDAADPGRFAGLSLRVRGPDPAFADLLEAIGDRIAVRFTYRAASTGATEVRTVEPWRLFAKDRGWYLVAFDTDRQAQRLFRLSRIVGKVRRVGQSGQVQIPTEQTTPDPRTTTAVLALAAERASALRARGEVDTTTAGPAGRDVYRVETSDVDRFAEELAGYADAVLVLDPPELRAAVLRRLRAAAALGGEH</sequence>
<dbReference type="Pfam" id="PF13280">
    <property type="entry name" value="WYL"/>
    <property type="match status" value="1"/>
</dbReference>
<evidence type="ECO:0000259" key="2">
    <source>
        <dbReference type="Pfam" id="PF25583"/>
    </source>
</evidence>
<dbReference type="AlphaFoldDB" id="A0A9D2EFD2"/>
<reference evidence="3" key="1">
    <citation type="journal article" date="2021" name="PeerJ">
        <title>Extensive microbial diversity within the chicken gut microbiome revealed by metagenomics and culture.</title>
        <authorList>
            <person name="Gilroy R."/>
            <person name="Ravi A."/>
            <person name="Getino M."/>
            <person name="Pursley I."/>
            <person name="Horton D.L."/>
            <person name="Alikhan N.F."/>
            <person name="Baker D."/>
            <person name="Gharbi K."/>
            <person name="Hall N."/>
            <person name="Watson M."/>
            <person name="Adriaenssens E.M."/>
            <person name="Foster-Nyarko E."/>
            <person name="Jarju S."/>
            <person name="Secka A."/>
            <person name="Antonio M."/>
            <person name="Oren A."/>
            <person name="Chaudhuri R.R."/>
            <person name="La Ragione R."/>
            <person name="Hildebrand F."/>
            <person name="Pallen M.J."/>
        </authorList>
    </citation>
    <scope>NUCLEOTIDE SEQUENCE</scope>
    <source>
        <strain evidence="3">ChiGjej4B4-7305</strain>
    </source>
</reference>
<evidence type="ECO:0000313" key="4">
    <source>
        <dbReference type="Proteomes" id="UP000824037"/>
    </source>
</evidence>
<reference evidence="3" key="2">
    <citation type="submission" date="2021-04" db="EMBL/GenBank/DDBJ databases">
        <authorList>
            <person name="Gilroy R."/>
        </authorList>
    </citation>
    <scope>NUCLEOTIDE SEQUENCE</scope>
    <source>
        <strain evidence="3">ChiGjej4B4-7305</strain>
    </source>
</reference>
<dbReference type="InterPro" id="IPR026881">
    <property type="entry name" value="WYL_dom"/>
</dbReference>
<evidence type="ECO:0000313" key="3">
    <source>
        <dbReference type="EMBL" id="HIZ36649.1"/>
    </source>
</evidence>
<dbReference type="InterPro" id="IPR057727">
    <property type="entry name" value="WCX_dom"/>
</dbReference>
<dbReference type="Proteomes" id="UP000824037">
    <property type="component" value="Unassembled WGS sequence"/>
</dbReference>
<gene>
    <name evidence="3" type="ORF">H9815_12795</name>
</gene>
<proteinExistence type="predicted"/>
<dbReference type="Pfam" id="PF25583">
    <property type="entry name" value="WCX"/>
    <property type="match status" value="1"/>
</dbReference>
<dbReference type="InterPro" id="IPR051534">
    <property type="entry name" value="CBASS_pafABC_assoc_protein"/>
</dbReference>
<feature type="domain" description="WYL" evidence="1">
    <location>
        <begin position="148"/>
        <end position="211"/>
    </location>
</feature>